<sequence>MAWLQHVLLLWLVLRVAGLVERSSEITEMRYILAGKGRCVAPVLAQHTASLVSCAALCSRSE</sequence>
<proteinExistence type="predicted"/>
<organism evidence="2 3">
    <name type="scientific">Portunus trituberculatus</name>
    <name type="common">Swimming crab</name>
    <name type="synonym">Neptunus trituberculatus</name>
    <dbReference type="NCBI Taxonomy" id="210409"/>
    <lineage>
        <taxon>Eukaryota</taxon>
        <taxon>Metazoa</taxon>
        <taxon>Ecdysozoa</taxon>
        <taxon>Arthropoda</taxon>
        <taxon>Crustacea</taxon>
        <taxon>Multicrustacea</taxon>
        <taxon>Malacostraca</taxon>
        <taxon>Eumalacostraca</taxon>
        <taxon>Eucarida</taxon>
        <taxon>Decapoda</taxon>
        <taxon>Pleocyemata</taxon>
        <taxon>Brachyura</taxon>
        <taxon>Eubrachyura</taxon>
        <taxon>Portunoidea</taxon>
        <taxon>Portunidae</taxon>
        <taxon>Portuninae</taxon>
        <taxon>Portunus</taxon>
    </lineage>
</organism>
<feature type="chain" id="PRO_5022851695" description="Secreted protein" evidence="1">
    <location>
        <begin position="19"/>
        <end position="62"/>
    </location>
</feature>
<evidence type="ECO:0000313" key="3">
    <source>
        <dbReference type="Proteomes" id="UP000324222"/>
    </source>
</evidence>
<dbReference type="Proteomes" id="UP000324222">
    <property type="component" value="Unassembled WGS sequence"/>
</dbReference>
<feature type="signal peptide" evidence="1">
    <location>
        <begin position="1"/>
        <end position="18"/>
    </location>
</feature>
<dbReference type="AlphaFoldDB" id="A0A5B7E647"/>
<keyword evidence="1" id="KW-0732">Signal</keyword>
<gene>
    <name evidence="2" type="ORF">E2C01_022716</name>
</gene>
<keyword evidence="3" id="KW-1185">Reference proteome</keyword>
<protein>
    <recommendedName>
        <fullName evidence="4">Secreted protein</fullName>
    </recommendedName>
</protein>
<name>A0A5B7E647_PORTR</name>
<comment type="caution">
    <text evidence="2">The sequence shown here is derived from an EMBL/GenBank/DDBJ whole genome shotgun (WGS) entry which is preliminary data.</text>
</comment>
<evidence type="ECO:0000256" key="1">
    <source>
        <dbReference type="SAM" id="SignalP"/>
    </source>
</evidence>
<dbReference type="EMBL" id="VSRR010002080">
    <property type="protein sequence ID" value="MPC29482.1"/>
    <property type="molecule type" value="Genomic_DNA"/>
</dbReference>
<accession>A0A5B7E647</accession>
<evidence type="ECO:0008006" key="4">
    <source>
        <dbReference type="Google" id="ProtNLM"/>
    </source>
</evidence>
<evidence type="ECO:0000313" key="2">
    <source>
        <dbReference type="EMBL" id="MPC29482.1"/>
    </source>
</evidence>
<reference evidence="2 3" key="1">
    <citation type="submission" date="2019-05" db="EMBL/GenBank/DDBJ databases">
        <title>Another draft genome of Portunus trituberculatus and its Hox gene families provides insights of decapod evolution.</title>
        <authorList>
            <person name="Jeong J.-H."/>
            <person name="Song I."/>
            <person name="Kim S."/>
            <person name="Choi T."/>
            <person name="Kim D."/>
            <person name="Ryu S."/>
            <person name="Kim W."/>
        </authorList>
    </citation>
    <scope>NUCLEOTIDE SEQUENCE [LARGE SCALE GENOMIC DNA]</scope>
    <source>
        <tissue evidence="2">Muscle</tissue>
    </source>
</reference>